<keyword evidence="3" id="KW-0812">Transmembrane</keyword>
<feature type="compositionally biased region" description="Basic and acidic residues" evidence="2">
    <location>
        <begin position="1"/>
        <end position="14"/>
    </location>
</feature>
<proteinExistence type="predicted"/>
<dbReference type="OrthoDB" id="413313at2759"/>
<name>A0A0V0QQ89_PSEPJ</name>
<evidence type="ECO:0000256" key="3">
    <source>
        <dbReference type="SAM" id="Phobius"/>
    </source>
</evidence>
<feature type="transmembrane region" description="Helical" evidence="3">
    <location>
        <begin position="169"/>
        <end position="188"/>
    </location>
</feature>
<dbReference type="InterPro" id="IPR017850">
    <property type="entry name" value="Alkaline_phosphatase_core_sf"/>
</dbReference>
<evidence type="ECO:0000256" key="1">
    <source>
        <dbReference type="SAM" id="Coils"/>
    </source>
</evidence>
<feature type="transmembrane region" description="Helical" evidence="3">
    <location>
        <begin position="101"/>
        <end position="123"/>
    </location>
</feature>
<dbReference type="PANTHER" id="PTHR10974">
    <property type="entry name" value="FI08016P-RELATED"/>
    <property type="match status" value="1"/>
</dbReference>
<evidence type="ECO:0000256" key="2">
    <source>
        <dbReference type="SAM" id="MobiDB-lite"/>
    </source>
</evidence>
<dbReference type="GO" id="GO:0005615">
    <property type="term" value="C:extracellular space"/>
    <property type="evidence" value="ECO:0007669"/>
    <property type="project" value="TreeGrafter"/>
</dbReference>
<protein>
    <submittedName>
        <fullName evidence="4">Alkaline-phosphatase-like, core domain</fullName>
    </submittedName>
</protein>
<reference evidence="4 5" key="1">
    <citation type="journal article" date="2015" name="Sci. Rep.">
        <title>Genome of the facultative scuticociliatosis pathogen Pseudocohnilembus persalinus provides insight into its virulence through horizontal gene transfer.</title>
        <authorList>
            <person name="Xiong J."/>
            <person name="Wang G."/>
            <person name="Cheng J."/>
            <person name="Tian M."/>
            <person name="Pan X."/>
            <person name="Warren A."/>
            <person name="Jiang C."/>
            <person name="Yuan D."/>
            <person name="Miao W."/>
        </authorList>
    </citation>
    <scope>NUCLEOTIDE SEQUENCE [LARGE SCALE GENOMIC DNA]</scope>
    <source>
        <strain evidence="4">36N120E</strain>
    </source>
</reference>
<dbReference type="Gene3D" id="3.40.720.10">
    <property type="entry name" value="Alkaline Phosphatase, subunit A"/>
    <property type="match status" value="1"/>
</dbReference>
<dbReference type="InParanoid" id="A0A0V0QQ89"/>
<feature type="transmembrane region" description="Helical" evidence="3">
    <location>
        <begin position="224"/>
        <end position="246"/>
    </location>
</feature>
<feature type="transmembrane region" description="Helical" evidence="3">
    <location>
        <begin position="195"/>
        <end position="212"/>
    </location>
</feature>
<comment type="caution">
    <text evidence="4">The sequence shown here is derived from an EMBL/GenBank/DDBJ whole genome shotgun (WGS) entry which is preliminary data.</text>
</comment>
<organism evidence="4 5">
    <name type="scientific">Pseudocohnilembus persalinus</name>
    <name type="common">Ciliate</name>
    <dbReference type="NCBI Taxonomy" id="266149"/>
    <lineage>
        <taxon>Eukaryota</taxon>
        <taxon>Sar</taxon>
        <taxon>Alveolata</taxon>
        <taxon>Ciliophora</taxon>
        <taxon>Intramacronucleata</taxon>
        <taxon>Oligohymenophorea</taxon>
        <taxon>Scuticociliatia</taxon>
        <taxon>Philasterida</taxon>
        <taxon>Pseudocohnilembidae</taxon>
        <taxon>Pseudocohnilembus</taxon>
    </lineage>
</organism>
<dbReference type="Proteomes" id="UP000054937">
    <property type="component" value="Unassembled WGS sequence"/>
</dbReference>
<keyword evidence="3" id="KW-0472">Membrane</keyword>
<evidence type="ECO:0000313" key="4">
    <source>
        <dbReference type="EMBL" id="KRX04447.1"/>
    </source>
</evidence>
<keyword evidence="3" id="KW-1133">Transmembrane helix</keyword>
<dbReference type="InterPro" id="IPR004245">
    <property type="entry name" value="DUF229"/>
</dbReference>
<gene>
    <name evidence="4" type="ORF">PPERSA_00216</name>
</gene>
<feature type="region of interest" description="Disordered" evidence="2">
    <location>
        <begin position="1"/>
        <end position="25"/>
    </location>
</feature>
<keyword evidence="5" id="KW-1185">Reference proteome</keyword>
<keyword evidence="1" id="KW-0175">Coiled coil</keyword>
<feature type="coiled-coil region" evidence="1">
    <location>
        <begin position="807"/>
        <end position="834"/>
    </location>
</feature>
<dbReference type="AlphaFoldDB" id="A0A0V0QQ89"/>
<sequence length="836" mass="99894">MSGEKSNEQRKDSMPESQISDEEDQINKTLDENQQGFQPLQISSGRILRHENYQLKISQYNGRWAFFKKTWAYMKIYWEDTVNQNKYLPLKKVDEKKLNKYILKAIWISCIIRILCIDGYYVYKKYLLAPTLMLLANYIFESKMIKGCGEIDRVEICIEQVIVKNFETILKQTLLVATLTYFLLYLIYKKVVSRYFLIPFVLGVLYKCIFQHDLAVGSQKLDYFGGAIIYFIILANIGIFLIHMILRCFYKMFKKSKLRFFLVIAAILVSYFIVLEELKTTCENWDNGIAGYIEKGDDNCNLLEPYICWHNTIDGWFFFDSSCKIKNLKESKQNLLKLFRKIDPVTQNQQQINQIADKYNYMAYPFTNQFTKEQKNEDYPTQQTMIDQSIFTSSYQEVKDSGREVIVNLNTMEMEFQMKRDEELASIRREVYDEKKHIAKNVILIYIDTLSRPQAHRKLPKTMEFLSQFSEYDAETRSFIKQADEKAKIYEFFRFHSIDKKTRNNNMKLQYNYTRAQLDEFPLFEEKKPNLIQEFKKRGYITAHSTNTCTSLCNFRNTYQPYKEYFYEDYGDHEFLMYDPQYIDPENYYNLQQGINSILRRCVYNKDTSDHVFRYGQKFLETYKDDPKYLFLEFTDAHEMTSEIVTYLDDLLLDFFINIQKLGYFDKETNIMLVSDHGQHIVTQFVINYENTDMNPTNSFYQIERLLPLFMSIMTKDILQEYPDIDDNMMENQQKLISMQQIRNTLVTNAEGYDNMVYFQDSIYAEREKNLLCPDLPFAQVDPIRWCVCKNPDLEEAAAFIEEYKYKKKIEKELKKLEKKQQKLLEKMDQLMLNPE</sequence>
<evidence type="ECO:0000313" key="5">
    <source>
        <dbReference type="Proteomes" id="UP000054937"/>
    </source>
</evidence>
<accession>A0A0V0QQ89</accession>
<dbReference type="SUPFAM" id="SSF53649">
    <property type="entry name" value="Alkaline phosphatase-like"/>
    <property type="match status" value="1"/>
</dbReference>
<feature type="transmembrane region" description="Helical" evidence="3">
    <location>
        <begin position="258"/>
        <end position="275"/>
    </location>
</feature>
<dbReference type="EMBL" id="LDAU01000116">
    <property type="protein sequence ID" value="KRX04447.1"/>
    <property type="molecule type" value="Genomic_DNA"/>
</dbReference>
<dbReference type="Pfam" id="PF02995">
    <property type="entry name" value="DUF229"/>
    <property type="match status" value="1"/>
</dbReference>
<dbReference type="PANTHER" id="PTHR10974:SF1">
    <property type="entry name" value="FI08016P-RELATED"/>
    <property type="match status" value="1"/>
</dbReference>